<dbReference type="GeneID" id="59340564"/>
<comment type="caution">
    <text evidence="2">The sequence shown here is derived from an EMBL/GenBank/DDBJ whole genome shotgun (WGS) entry which is preliminary data.</text>
</comment>
<dbReference type="EMBL" id="JACAZF010000001">
    <property type="protein sequence ID" value="KAF7315935.1"/>
    <property type="molecule type" value="Genomic_DNA"/>
</dbReference>
<dbReference type="OrthoDB" id="3025853at2759"/>
<accession>A0A8H6TBW9</accession>
<keyword evidence="3" id="KW-1185">Reference proteome</keyword>
<feature type="region of interest" description="Disordered" evidence="1">
    <location>
        <begin position="325"/>
        <end position="344"/>
    </location>
</feature>
<evidence type="ECO:0000313" key="3">
    <source>
        <dbReference type="Proteomes" id="UP000636479"/>
    </source>
</evidence>
<proteinExistence type="predicted"/>
<feature type="region of interest" description="Disordered" evidence="1">
    <location>
        <begin position="59"/>
        <end position="80"/>
    </location>
</feature>
<reference evidence="2" key="1">
    <citation type="submission" date="2020-05" db="EMBL/GenBank/DDBJ databases">
        <title>Mycena genomes resolve the evolution of fungal bioluminescence.</title>
        <authorList>
            <person name="Tsai I.J."/>
        </authorList>
    </citation>
    <scope>NUCLEOTIDE SEQUENCE</scope>
    <source>
        <strain evidence="2">171206Taipei</strain>
    </source>
</reference>
<organism evidence="2 3">
    <name type="scientific">Mycena indigotica</name>
    <dbReference type="NCBI Taxonomy" id="2126181"/>
    <lineage>
        <taxon>Eukaryota</taxon>
        <taxon>Fungi</taxon>
        <taxon>Dikarya</taxon>
        <taxon>Basidiomycota</taxon>
        <taxon>Agaricomycotina</taxon>
        <taxon>Agaricomycetes</taxon>
        <taxon>Agaricomycetidae</taxon>
        <taxon>Agaricales</taxon>
        <taxon>Marasmiineae</taxon>
        <taxon>Mycenaceae</taxon>
        <taxon>Mycena</taxon>
    </lineage>
</organism>
<evidence type="ECO:0000256" key="1">
    <source>
        <dbReference type="SAM" id="MobiDB-lite"/>
    </source>
</evidence>
<gene>
    <name evidence="2" type="ORF">MIND_00110300</name>
</gene>
<sequence length="344" mass="38862">MAQYYADGAQLPNAGVVAPYQPDFDFSQFLVQPIPRENYNLPLETRNMQNASIEAHNTASCNTTQEAEDDKQGTRDVGPPLKPFFAYTSDEIREYAEDETLYKILKEQGPVPLIFARLVANFKRQLSDAKAAAPSLEGSFVGKADGLRTRRGTIIPESIIVAASLGSPPPLFALTQRHLDEFNKAPSSVPVRNVHHPKLGNRLTQAFDSETFMKNIGPHTTFTTVEAFPLGFGNLLECFETLKIIATYLAGKNPPPTSIATHVCNHIDWIQTELPNYGAHINEWLPWSWSRLTEMFSANYRHQEIEYNVFRELYKNRIANQCSPAVPQTKRHAPDHVYPEERRY</sequence>
<feature type="compositionally biased region" description="Basic and acidic residues" evidence="1">
    <location>
        <begin position="332"/>
        <end position="344"/>
    </location>
</feature>
<dbReference type="RefSeq" id="XP_037225958.1">
    <property type="nucleotide sequence ID" value="XM_037358048.1"/>
</dbReference>
<dbReference type="AlphaFoldDB" id="A0A8H6TBW9"/>
<name>A0A8H6TBW9_9AGAR</name>
<dbReference type="Proteomes" id="UP000636479">
    <property type="component" value="Unassembled WGS sequence"/>
</dbReference>
<evidence type="ECO:0000313" key="2">
    <source>
        <dbReference type="EMBL" id="KAF7315935.1"/>
    </source>
</evidence>
<protein>
    <submittedName>
        <fullName evidence="2">Uncharacterized protein</fullName>
    </submittedName>
</protein>